<feature type="coiled-coil region" evidence="1">
    <location>
        <begin position="149"/>
        <end position="450"/>
    </location>
</feature>
<organism evidence="2">
    <name type="scientific">Phallusia mammillata</name>
    <dbReference type="NCBI Taxonomy" id="59560"/>
    <lineage>
        <taxon>Eukaryota</taxon>
        <taxon>Metazoa</taxon>
        <taxon>Chordata</taxon>
        <taxon>Tunicata</taxon>
        <taxon>Ascidiacea</taxon>
        <taxon>Phlebobranchia</taxon>
        <taxon>Ascidiidae</taxon>
        <taxon>Phallusia</taxon>
    </lineage>
</organism>
<name>A0A6F9DHL5_9ASCI</name>
<accession>A0A6F9DHL5</accession>
<protein>
    <submittedName>
        <fullName evidence="2">Uncharacterized protein LOC100181173</fullName>
    </submittedName>
</protein>
<proteinExistence type="evidence at transcript level"/>
<keyword evidence="1" id="KW-0175">Coiled coil</keyword>
<evidence type="ECO:0000313" key="2">
    <source>
        <dbReference type="EMBL" id="CAB3262639.1"/>
    </source>
</evidence>
<reference evidence="2" key="1">
    <citation type="submission" date="2020-04" db="EMBL/GenBank/DDBJ databases">
        <authorList>
            <person name="Neveu A P."/>
        </authorList>
    </citation>
    <scope>NUCLEOTIDE SEQUENCE</scope>
    <source>
        <tissue evidence="2">Whole embryo</tissue>
    </source>
</reference>
<evidence type="ECO:0000256" key="1">
    <source>
        <dbReference type="SAM" id="Coils"/>
    </source>
</evidence>
<dbReference type="AlphaFoldDB" id="A0A6F9DHL5"/>
<dbReference type="EMBL" id="LR786777">
    <property type="protein sequence ID" value="CAB3262639.1"/>
    <property type="molecule type" value="mRNA"/>
</dbReference>
<sequence length="654" mass="76132">MTDSTDKLLDEIDAKLKQLPTGSGRLTVDRKNTPTSSCVDFTLKAENAHRMFYSKEPIASTQAPPYENPQSHKTYDEDINKLRKMLQQQSYETVPEENVLQEETFPRMDSEEPSDSFTTFMSTSASTSFPENIKEQNAYCNSCNCSEEIDRLIKERNELRARIHRGEASRTSIEERQELERALHSAKSEIFRERKRSRQIIEDLEEKLEEAQHLYETSISDKDGLSESVLEKLSMKDKLVESLQDQVISLNKKNDDQRITKEKELNNQTNKIDKLTQELDSSRNKLQEQQLGYEELKQSILKTGKAKCERMLDESKERERKATKKCMLAINELETENKKLIAIIEDLSKKQETLSKELEEKNHIINEDLKKREQGLNEKANHLEEKNECLRQEISKLFTQNSQFEIEMIKREKQQKQEFVEKEQEQKNEIKDLHGKIEHLQLEVADALLKTKNGRVEAEHRERLLISNVNDQCQKLLCLYKSMKSHDCQSGIYDEIEQSTTKEALARLHELVQLVCRTVNELLCEVARLKRNGRKKNSYYTASTEELSMLKGCLEEKDQEIQNLKLNMNHWKDLTAQRLTTKFQEELQLQMERKINKIQQNPQVSLQAHSATSANDSSTVKLLCHLQSRVKQLRSENDFLKSSSTIRGINDGDL</sequence>
<gene>
    <name evidence="2" type="primary">LOC100181173</name>
</gene>